<dbReference type="Pfam" id="PF25989">
    <property type="entry name" value="YknX_C"/>
    <property type="match status" value="1"/>
</dbReference>
<evidence type="ECO:0000259" key="4">
    <source>
        <dbReference type="Pfam" id="PF25989"/>
    </source>
</evidence>
<dbReference type="Proteomes" id="UP000719942">
    <property type="component" value="Unassembled WGS sequence"/>
</dbReference>
<evidence type="ECO:0000256" key="1">
    <source>
        <dbReference type="ARBA" id="ARBA00009477"/>
    </source>
</evidence>
<evidence type="ECO:0000313" key="6">
    <source>
        <dbReference type="Proteomes" id="UP000719942"/>
    </source>
</evidence>
<proteinExistence type="inferred from homology"/>
<reference evidence="5 6" key="1">
    <citation type="submission" date="2021-03" db="EMBL/GenBank/DDBJ databases">
        <title>Caproiciproducens sp. nov. isolated from feces of cow.</title>
        <authorList>
            <person name="Choi J.-Y."/>
        </authorList>
    </citation>
    <scope>NUCLEOTIDE SEQUENCE [LARGE SCALE GENOMIC DNA]</scope>
    <source>
        <strain evidence="5 6">AGMB10547</strain>
    </source>
</reference>
<dbReference type="Gene3D" id="2.40.50.100">
    <property type="match status" value="1"/>
</dbReference>
<evidence type="ECO:0000259" key="3">
    <source>
        <dbReference type="Pfam" id="PF25919"/>
    </source>
</evidence>
<dbReference type="InterPro" id="IPR058790">
    <property type="entry name" value="BSH_CusB"/>
</dbReference>
<keyword evidence="2" id="KW-0812">Transmembrane</keyword>
<evidence type="ECO:0000313" key="5">
    <source>
        <dbReference type="EMBL" id="MBW7573771.1"/>
    </source>
</evidence>
<dbReference type="Pfam" id="PF25919">
    <property type="entry name" value="BSH_CusB"/>
    <property type="match status" value="1"/>
</dbReference>
<name>A0ABS7DRP4_9FIRM</name>
<feature type="domain" description="YknX-like C-terminal permuted SH3-like" evidence="4">
    <location>
        <begin position="253"/>
        <end position="316"/>
    </location>
</feature>
<dbReference type="InterPro" id="IPR006143">
    <property type="entry name" value="RND_pump_MFP"/>
</dbReference>
<comment type="similarity">
    <text evidence="1">Belongs to the membrane fusion protein (MFP) (TC 8.A.1) family.</text>
</comment>
<dbReference type="InterPro" id="IPR058637">
    <property type="entry name" value="YknX-like_C"/>
</dbReference>
<feature type="transmembrane region" description="Helical" evidence="2">
    <location>
        <begin position="7"/>
        <end position="24"/>
    </location>
</feature>
<sequence length="327" mass="34957">MKKYVMLFTFTLIMAVGILTWGIFSRNSVVPVSIVKVNPVTVENSVTCSGRVERVSMRNVYTPSAAFVSRVFVQLGDKVAQGQPLMEIQVPSANTGASDSSDSDSDGTYESLLNQYSGQNQVTTKTITSPYEGKITSLSVTNQGYVQAGTPVAVISDSSDMLQIRLSVNESQISEIKPGQKAVITGVGFKNTAYAGTVKSISSEAKQVVSTTGQETVVEVIVSVEKPGSDIKPGYTAKAKIITSQNQNVLIAPYDAVRADKEGNEYVFTLKDKKAQKTPVITKREFDDGFEITSGLSGNEEVIANPDSVSNGTHVILKEEGTVSSNG</sequence>
<feature type="domain" description="CusB-like barrel-sandwich hybrid" evidence="3">
    <location>
        <begin position="59"/>
        <end position="155"/>
    </location>
</feature>
<dbReference type="Gene3D" id="2.40.30.170">
    <property type="match status" value="1"/>
</dbReference>
<comment type="caution">
    <text evidence="5">The sequence shown here is derived from an EMBL/GenBank/DDBJ whole genome shotgun (WGS) entry which is preliminary data.</text>
</comment>
<dbReference type="EMBL" id="JAGFNZ010000005">
    <property type="protein sequence ID" value="MBW7573771.1"/>
    <property type="molecule type" value="Genomic_DNA"/>
</dbReference>
<dbReference type="PANTHER" id="PTHR30469">
    <property type="entry name" value="MULTIDRUG RESISTANCE PROTEIN MDTA"/>
    <property type="match status" value="1"/>
</dbReference>
<keyword evidence="2" id="KW-1133">Transmembrane helix</keyword>
<keyword evidence="2" id="KW-0472">Membrane</keyword>
<accession>A0ABS7DRP4</accession>
<gene>
    <name evidence="5" type="ORF">J5W02_13215</name>
</gene>
<protein>
    <submittedName>
        <fullName evidence="5">Efflux RND transporter periplasmic adaptor subunit</fullName>
    </submittedName>
</protein>
<dbReference type="PANTHER" id="PTHR30469:SF33">
    <property type="entry name" value="SLR1207 PROTEIN"/>
    <property type="match status" value="1"/>
</dbReference>
<organism evidence="5 6">
    <name type="scientific">Caproiciproducens faecalis</name>
    <dbReference type="NCBI Taxonomy" id="2820301"/>
    <lineage>
        <taxon>Bacteria</taxon>
        <taxon>Bacillati</taxon>
        <taxon>Bacillota</taxon>
        <taxon>Clostridia</taxon>
        <taxon>Eubacteriales</taxon>
        <taxon>Acutalibacteraceae</taxon>
        <taxon>Caproiciproducens</taxon>
    </lineage>
</organism>
<dbReference type="RefSeq" id="WP_219966156.1">
    <property type="nucleotide sequence ID" value="NZ_JAGFNZ010000005.1"/>
</dbReference>
<dbReference type="NCBIfam" id="TIGR01730">
    <property type="entry name" value="RND_mfp"/>
    <property type="match status" value="1"/>
</dbReference>
<keyword evidence="6" id="KW-1185">Reference proteome</keyword>
<dbReference type="Gene3D" id="2.40.420.20">
    <property type="match status" value="1"/>
</dbReference>
<evidence type="ECO:0000256" key="2">
    <source>
        <dbReference type="SAM" id="Phobius"/>
    </source>
</evidence>